<dbReference type="InParanoid" id="I2H7Z1"/>
<dbReference type="InterPro" id="IPR055194">
    <property type="entry name" value="UBR1-like_WH"/>
</dbReference>
<dbReference type="STRING" id="1071380.I2H7Z1"/>
<comment type="catalytic activity">
    <reaction evidence="1">
        <text>S-ubiquitinyl-[E2 ubiquitin-conjugating enzyme]-L-cysteine + [acceptor protein]-L-lysine = [E2 ubiquitin-conjugating enzyme]-L-cysteine + N(6)-ubiquitinyl-[acceptor protein]-L-lysine.</text>
        <dbReference type="EC" id="2.3.2.27"/>
    </reaction>
</comment>
<feature type="signal peptide" evidence="2">
    <location>
        <begin position="1"/>
        <end position="22"/>
    </location>
</feature>
<dbReference type="GO" id="GO:0071596">
    <property type="term" value="P:ubiquitin-dependent protein catabolic process via the N-end rule pathway"/>
    <property type="evidence" value="ECO:0007669"/>
    <property type="project" value="UniProtKB-UniRule"/>
</dbReference>
<dbReference type="UniPathway" id="UPA00143"/>
<name>I2H7Z1_HENB6</name>
<dbReference type="RefSeq" id="XP_004182012.1">
    <property type="nucleotide sequence ID" value="XM_004181964.1"/>
</dbReference>
<keyword evidence="1" id="KW-0479">Metal-binding</keyword>
<dbReference type="eggNOG" id="KOG1140">
    <property type="taxonomic scope" value="Eukaryota"/>
</dbReference>
<sequence>MCAWCTVCTLCTACTSSPSVMASTPSSPRSPNECSCACFCPAPVSAPVSAPTLRDFLSVFPTKTPLPTGAEPRYNLCRSLRETLHHASNGDVTATLAVLLDHVADCSIAIEHNTKCKEASFLFLQDSQRVNSNQALSFDSRYYEYHLVLFQSQDDNVSIQDYLRVVDNMAELDGKVKRKLVDSIWQIFYSPLAILVSCRDWKYLDKLKRLFINRNIPNVEILNTIDYFNQWVVYDVLRCLQDYSEEQVNALSLQKVLANAYESNLQLSSVELSVENNLNNAKAFAYPFLYRLNLLGKDPSPFPFGPWLFPDYQSCDCSTNNRKRACKRACDNSVGSIIGHYNSRLSTINSNNNNNNISLFHGSRLQYLLNFIPHNNLFVQFINNVFAIQSIPRSLLFVQFIDTYLILPPATALLIFDQFLKDPLATRLVVANNFIQRSLHYFLANSDRTTPPLPPILNHVWKLLSSTQEISPSLSPSLLHHLPLFFSNVLPIRKKLHSHILFEDHSFIKIYQYIPSLVLILQSFISTLSPSQLQLQLQLSIKRELSQLQAFRNYLTPIKSIARYLQFDFSRCSVTLLHPFNIITSLILQKLAADVTDLTPPDLLLISEPCLISIVLILQIQSNQWIRNGDSLKLQSLMYSQDIHMKKFLIFNDYYILRQTITYSNLDQFWQNYLSKLKNDPTHSLLILLQLFTSPIPHNDELLIQHEIINCLNWKKLSYSNLLLCLPKNISSLPKFTTILSQTTITKNSLYQLKKKYLTYINPYYIGLTFSQSTDLLSIIQDPLQLAIFNCKQDNPKVFRLSSSPAFHRYLLDRIELAIRDDSLRINCVNLIYICLLNNFKNFQSFFTPITISHLKSLLKFDSIQLLLQNILRMTSNQNLIIAPFHSLSFSSPSPSPSLPTRNPKKIISHHKKLLSKFSKQQNLFLKYNPSLSIDSSPVKDECCFCKDDLISNSIYFTFTENSIISHTSTHSKEGIITNSCGHGAHIKCLSNHMQAILPFAFQSTKNIPLMWGIGILYCPVCSNLTNSFLPVLCENNLNFKHSQLITTPQYSNQFTEFSFPFKLTLILISISHKKKLSSIISIFNELNKIFINTIVNLQIYLTAKNCTLTTIPNQKLITIKLLANLKTFIYRYYYFNPEIIQSLFNNFLNWNSFLQIIKNDSTFNFIDIDRHLLFLSSINYELKFSKIELHNLTITDLLFKKLHHDFFNLSKEFIQNGATINLPMRNIPNENNEISLMFRIFNRYLSFFNYEPSTMAIDDLKLKIYSIIQNSLKIFFKKLILLIYSMYQLNELSLTELDDINFYLKFFHASHPISLSQILDRFLKLELPIIESTLKSLSSSSMLTRNIIHYNLSHSYIETFQNFNLIHLPHNYSDLILQTNLNLQKFFTNFNSEILKFDIAICLFCNKILLFKNLLPWHDFKLGECTNHSRNNCKVINTFGMFILPFANVIYISYGTRGSFIESPYKNKFNTTDTNESLPLILNEAAWNYLKNDILLNNMIPHLIFRKTDGNLDIGGWEIF</sequence>
<evidence type="ECO:0000259" key="3">
    <source>
        <dbReference type="Pfam" id="PF22960"/>
    </source>
</evidence>
<dbReference type="GO" id="GO:0005737">
    <property type="term" value="C:cytoplasm"/>
    <property type="evidence" value="ECO:0007669"/>
    <property type="project" value="TreeGrafter"/>
</dbReference>
<keyword evidence="1" id="KW-0863">Zinc-finger</keyword>
<dbReference type="EMBL" id="HE806323">
    <property type="protein sequence ID" value="CCH62493.1"/>
    <property type="molecule type" value="Genomic_DNA"/>
</dbReference>
<keyword evidence="5" id="KW-1185">Reference proteome</keyword>
<evidence type="ECO:0000256" key="1">
    <source>
        <dbReference type="RuleBase" id="RU366018"/>
    </source>
</evidence>
<comment type="pathway">
    <text evidence="1">Protein modification; protein ubiquitination.</text>
</comment>
<dbReference type="PANTHER" id="PTHR21497:SF24">
    <property type="entry name" value="E3 UBIQUITIN-PROTEIN LIGASE UBR1"/>
    <property type="match status" value="1"/>
</dbReference>
<dbReference type="FunCoup" id="I2H7Z1">
    <property type="interactions" value="98"/>
</dbReference>
<dbReference type="EC" id="2.3.2.27" evidence="1"/>
<keyword evidence="1" id="KW-0833">Ubl conjugation pathway</keyword>
<protein>
    <recommendedName>
        <fullName evidence="1">E3 ubiquitin-protein ligase</fullName>
        <ecNumber evidence="1">2.3.2.27</ecNumber>
    </recommendedName>
</protein>
<gene>
    <name evidence="4" type="primary">TBLA0H02070</name>
    <name evidence="4" type="ORF">TBLA_0H02070</name>
</gene>
<comment type="function">
    <text evidence="1">Ubiquitin ligase protein which is a component of the N-end rule pathway. Recognizes and binds to proteins bearing specific N-terminal residues that are destabilizing according to the N-end rule, leading to their ubiquitination and subsequent degradation.</text>
</comment>
<keyword evidence="1" id="KW-0862">Zinc</keyword>
<organism evidence="4 5">
    <name type="scientific">Henningerozyma blattae (strain ATCC 34711 / CBS 6284 / DSM 70876 / NBRC 10599 / NRRL Y-10934 / UCD 77-7)</name>
    <name type="common">Yeast</name>
    <name type="synonym">Tetrapisispora blattae</name>
    <dbReference type="NCBI Taxonomy" id="1071380"/>
    <lineage>
        <taxon>Eukaryota</taxon>
        <taxon>Fungi</taxon>
        <taxon>Dikarya</taxon>
        <taxon>Ascomycota</taxon>
        <taxon>Saccharomycotina</taxon>
        <taxon>Saccharomycetes</taxon>
        <taxon>Saccharomycetales</taxon>
        <taxon>Saccharomycetaceae</taxon>
        <taxon>Henningerozyma</taxon>
    </lineage>
</organism>
<evidence type="ECO:0000313" key="4">
    <source>
        <dbReference type="EMBL" id="CCH62493.1"/>
    </source>
</evidence>
<dbReference type="GeneID" id="14497650"/>
<keyword evidence="1" id="KW-0808">Transferase</keyword>
<dbReference type="GO" id="GO:0016567">
    <property type="term" value="P:protein ubiquitination"/>
    <property type="evidence" value="ECO:0007669"/>
    <property type="project" value="UniProtKB-UniRule"/>
</dbReference>
<dbReference type="HOGENOM" id="CLU_004097_0_0_1"/>
<dbReference type="PANTHER" id="PTHR21497">
    <property type="entry name" value="UBIQUITIN LIGASE E3 ALPHA-RELATED"/>
    <property type="match status" value="1"/>
</dbReference>
<feature type="chain" id="PRO_5003660565" description="E3 ubiquitin-protein ligase" evidence="2">
    <location>
        <begin position="23"/>
        <end position="1521"/>
    </location>
</feature>
<dbReference type="Proteomes" id="UP000002866">
    <property type="component" value="Chromosome 8"/>
</dbReference>
<dbReference type="GO" id="GO:0061630">
    <property type="term" value="F:ubiquitin protein ligase activity"/>
    <property type="evidence" value="ECO:0007669"/>
    <property type="project" value="UniProtKB-UniRule"/>
</dbReference>
<proteinExistence type="inferred from homology"/>
<evidence type="ECO:0000256" key="2">
    <source>
        <dbReference type="SAM" id="SignalP"/>
    </source>
</evidence>
<keyword evidence="2" id="KW-0732">Signal</keyword>
<dbReference type="GO" id="GO:0000151">
    <property type="term" value="C:ubiquitin ligase complex"/>
    <property type="evidence" value="ECO:0007669"/>
    <property type="project" value="TreeGrafter"/>
</dbReference>
<comment type="similarity">
    <text evidence="1">Belongs to the E3 ubiquitin-protein ligase UBR1-like family.</text>
</comment>
<dbReference type="GO" id="GO:0008270">
    <property type="term" value="F:zinc ion binding"/>
    <property type="evidence" value="ECO:0007669"/>
    <property type="project" value="UniProtKB-UniRule"/>
</dbReference>
<dbReference type="OrthoDB" id="26387at2759"/>
<dbReference type="KEGG" id="tbl:TBLA_0H02070"/>
<dbReference type="InterPro" id="IPR039164">
    <property type="entry name" value="UBR1-like"/>
</dbReference>
<evidence type="ECO:0000313" key="5">
    <source>
        <dbReference type="Proteomes" id="UP000002866"/>
    </source>
</evidence>
<accession>I2H7Z1</accession>
<feature type="domain" description="E3 ubiquitin-protein ligase UBR1-like winged-helix" evidence="3">
    <location>
        <begin position="704"/>
        <end position="780"/>
    </location>
</feature>
<dbReference type="Pfam" id="PF22960">
    <property type="entry name" value="WHD_UBR1"/>
    <property type="match status" value="1"/>
</dbReference>
<reference evidence="4 5" key="1">
    <citation type="journal article" date="2011" name="Proc. Natl. Acad. Sci. U.S.A.">
        <title>Evolutionary erosion of yeast sex chromosomes by mating-type switching accidents.</title>
        <authorList>
            <person name="Gordon J.L."/>
            <person name="Armisen D."/>
            <person name="Proux-Wera E."/>
            <person name="Oheigeartaigh S.S."/>
            <person name="Byrne K.P."/>
            <person name="Wolfe K.H."/>
        </authorList>
    </citation>
    <scope>NUCLEOTIDE SEQUENCE [LARGE SCALE GENOMIC DNA]</scope>
    <source>
        <strain evidence="5">ATCC 34711 / CBS 6284 / DSM 70876 / NBRC 10599 / NRRL Y-10934 / UCD 77-7</strain>
    </source>
</reference>